<evidence type="ECO:0000256" key="2">
    <source>
        <dbReference type="ARBA" id="ARBA00023125"/>
    </source>
</evidence>
<dbReference type="GO" id="GO:0000981">
    <property type="term" value="F:DNA-binding transcription factor activity, RNA polymerase II-specific"/>
    <property type="evidence" value="ECO:0007669"/>
    <property type="project" value="TreeGrafter"/>
</dbReference>
<dbReference type="SUPFAM" id="SSF46785">
    <property type="entry name" value="Winged helix' DNA-binding domain"/>
    <property type="match status" value="1"/>
</dbReference>
<feature type="region of interest" description="Disordered" evidence="4">
    <location>
        <begin position="1"/>
        <end position="25"/>
    </location>
</feature>
<dbReference type="Gene3D" id="1.10.10.10">
    <property type="entry name" value="Winged helix-like DNA-binding domain superfamily/Winged helix DNA-binding domain"/>
    <property type="match status" value="1"/>
</dbReference>
<gene>
    <name evidence="7" type="ORF">IHE44_0010806</name>
    <name evidence="6" type="ORF">IHE44_008352</name>
</gene>
<evidence type="ECO:0000313" key="7">
    <source>
        <dbReference type="EMBL" id="KAI1229803.1"/>
    </source>
</evidence>
<evidence type="ECO:0000313" key="6">
    <source>
        <dbReference type="EMBL" id="KAG0114321.1"/>
    </source>
</evidence>
<dbReference type="PRINTS" id="PR00053">
    <property type="entry name" value="FORKHEAD"/>
</dbReference>
<keyword evidence="2 3" id="KW-0238">DNA-binding</keyword>
<evidence type="ECO:0000259" key="5">
    <source>
        <dbReference type="PROSITE" id="PS50039"/>
    </source>
</evidence>
<organism evidence="6">
    <name type="scientific">Lamprotornis superbus</name>
    <dbReference type="NCBI Taxonomy" id="245042"/>
    <lineage>
        <taxon>Eukaryota</taxon>
        <taxon>Metazoa</taxon>
        <taxon>Chordata</taxon>
        <taxon>Craniata</taxon>
        <taxon>Vertebrata</taxon>
        <taxon>Euteleostomi</taxon>
        <taxon>Archelosauria</taxon>
        <taxon>Archosauria</taxon>
        <taxon>Dinosauria</taxon>
        <taxon>Saurischia</taxon>
        <taxon>Theropoda</taxon>
        <taxon>Coelurosauria</taxon>
        <taxon>Aves</taxon>
        <taxon>Neognathae</taxon>
        <taxon>Neoaves</taxon>
        <taxon>Telluraves</taxon>
        <taxon>Australaves</taxon>
        <taxon>Passeriformes</taxon>
        <taxon>Sturnidae</taxon>
        <taxon>Lamprotornis</taxon>
    </lineage>
</organism>
<accession>A0A835NFX0</accession>
<dbReference type="InterPro" id="IPR018122">
    <property type="entry name" value="TF_fork_head_CS_1"/>
</dbReference>
<dbReference type="Proteomes" id="UP000618051">
    <property type="component" value="Unassembled WGS sequence"/>
</dbReference>
<dbReference type="AlphaFoldDB" id="A0A835NFX0"/>
<dbReference type="InterPro" id="IPR001766">
    <property type="entry name" value="Fork_head_dom"/>
</dbReference>
<dbReference type="InterPro" id="IPR047513">
    <property type="entry name" value="FOXJ1"/>
</dbReference>
<dbReference type="GO" id="GO:0000978">
    <property type="term" value="F:RNA polymerase II cis-regulatory region sequence-specific DNA binding"/>
    <property type="evidence" value="ECO:0007669"/>
    <property type="project" value="TreeGrafter"/>
</dbReference>
<comment type="caution">
    <text evidence="6">The sequence shown here is derived from an EMBL/GenBank/DDBJ whole genome shotgun (WGS) entry which is preliminary data.</text>
</comment>
<dbReference type="InterPro" id="IPR036388">
    <property type="entry name" value="WH-like_DNA-bd_sf"/>
</dbReference>
<evidence type="ECO:0000256" key="4">
    <source>
        <dbReference type="SAM" id="MobiDB-lite"/>
    </source>
</evidence>
<dbReference type="GO" id="GO:0005634">
    <property type="term" value="C:nucleus"/>
    <property type="evidence" value="ECO:0007669"/>
    <property type="project" value="UniProtKB-SubCell"/>
</dbReference>
<proteinExistence type="predicted"/>
<dbReference type="Pfam" id="PF00250">
    <property type="entry name" value="Forkhead"/>
    <property type="match status" value="1"/>
</dbReference>
<sequence length="207" mass="22401">MVCSSPALTAQGESSSSQDEQHGGEPDLMWLVNLTGAHIGLAPISDDPEDRCSIWENLVSLVDFQCSGFPLTSEELCQYIDIPPSPSSPCADAVTATLPQSPPPPRDVDYKNKAHLKPPYSYATLICMAMEASKEPKLTLASICKWISDNFCYFRHAHPSWQVGGGLEPWLRCPGLSAQLQPARRGPVALLDATGRISAPGFVLFCT</sequence>
<evidence type="ECO:0000256" key="3">
    <source>
        <dbReference type="PROSITE-ProRule" id="PRU00089"/>
    </source>
</evidence>
<keyword evidence="8" id="KW-1185">Reference proteome</keyword>
<feature type="domain" description="Fork-head" evidence="5">
    <location>
        <begin position="117"/>
        <end position="162"/>
    </location>
</feature>
<dbReference type="EMBL" id="JADDUC020000034">
    <property type="protein sequence ID" value="KAI1229803.1"/>
    <property type="molecule type" value="Genomic_DNA"/>
</dbReference>
<dbReference type="InterPro" id="IPR036390">
    <property type="entry name" value="WH_DNA-bd_sf"/>
</dbReference>
<keyword evidence="3" id="KW-0539">Nucleus</keyword>
<dbReference type="OrthoDB" id="5954824at2759"/>
<evidence type="ECO:0000256" key="1">
    <source>
        <dbReference type="ARBA" id="ARBA00004123"/>
    </source>
</evidence>
<name>A0A835NFX0_9PASS</name>
<comment type="subcellular location">
    <subcellularLocation>
        <location evidence="1 3">Nucleus</location>
    </subcellularLocation>
</comment>
<feature type="compositionally biased region" description="Polar residues" evidence="4">
    <location>
        <begin position="1"/>
        <end position="18"/>
    </location>
</feature>
<protein>
    <recommendedName>
        <fullName evidence="5">Fork-head domain-containing protein</fullName>
    </recommendedName>
</protein>
<evidence type="ECO:0000313" key="8">
    <source>
        <dbReference type="Proteomes" id="UP000618051"/>
    </source>
</evidence>
<dbReference type="PROSITE" id="PS50039">
    <property type="entry name" value="FORK_HEAD_3"/>
    <property type="match status" value="1"/>
</dbReference>
<dbReference type="PROSITE" id="PS00657">
    <property type="entry name" value="FORK_HEAD_1"/>
    <property type="match status" value="1"/>
</dbReference>
<feature type="DNA-binding region" description="Fork-head" evidence="3">
    <location>
        <begin position="117"/>
        <end position="162"/>
    </location>
</feature>
<reference evidence="6" key="1">
    <citation type="submission" date="2020-10" db="EMBL/GenBank/DDBJ databases">
        <title>Feather gene expression reveals the developmental basis of iridescence in African starlings.</title>
        <authorList>
            <person name="Rubenstein D.R."/>
        </authorList>
    </citation>
    <scope>NUCLEOTIDE SEQUENCE</scope>
    <source>
        <strain evidence="6">SS15</strain>
        <tissue evidence="6">Liver</tissue>
    </source>
</reference>
<reference evidence="7" key="3">
    <citation type="submission" date="2022-01" db="EMBL/GenBank/DDBJ databases">
        <authorList>
            <person name="Rubenstein D.R."/>
        </authorList>
    </citation>
    <scope>NUCLEOTIDE SEQUENCE</scope>
    <source>
        <strain evidence="7">SS15</strain>
        <tissue evidence="7">Liver</tissue>
    </source>
</reference>
<dbReference type="SMART" id="SM00339">
    <property type="entry name" value="FH"/>
    <property type="match status" value="1"/>
</dbReference>
<dbReference type="PANTHER" id="PTHR46805">
    <property type="entry name" value="FORKHEAD BOX PROTEIN J1"/>
    <property type="match status" value="1"/>
</dbReference>
<dbReference type="EMBL" id="JADDUC010000313">
    <property type="protein sequence ID" value="KAG0114321.1"/>
    <property type="molecule type" value="Genomic_DNA"/>
</dbReference>
<reference evidence="7 8" key="2">
    <citation type="journal article" date="2021" name="J. Hered.">
        <title>Feather Gene Expression Elucidates the Developmental Basis of Plumage Iridescence in African Starlings.</title>
        <authorList>
            <person name="Rubenstein D.R."/>
            <person name="Corvelo A."/>
            <person name="MacManes M.D."/>
            <person name="Maia R."/>
            <person name="Narzisi G."/>
            <person name="Rousaki A."/>
            <person name="Vandenabeele P."/>
            <person name="Shawkey M.D."/>
            <person name="Solomon J."/>
        </authorList>
    </citation>
    <scope>NUCLEOTIDE SEQUENCE [LARGE SCALE GENOMIC DNA]</scope>
    <source>
        <strain evidence="7">SS15</strain>
    </source>
</reference>
<dbReference type="PANTHER" id="PTHR46805:SF1">
    <property type="entry name" value="FORKHEAD BOX PROTEIN J1"/>
    <property type="match status" value="1"/>
</dbReference>